<keyword evidence="2" id="KW-1185">Reference proteome</keyword>
<protein>
    <submittedName>
        <fullName evidence="1">Uncharacterized protein</fullName>
    </submittedName>
</protein>
<reference evidence="1" key="1">
    <citation type="submission" date="2020-06" db="EMBL/GenBank/DDBJ databases">
        <title>Analysis procedures for assessing recovery of high quality, complete, closed genomes from Nanopore long read metagenome sequencing.</title>
        <authorList>
            <person name="Bessarab I."/>
            <person name="Arumugam K."/>
            <person name="Haryono M."/>
            <person name="Liu X."/>
            <person name="Roy S."/>
            <person name="Zuniga-Montanez R.E."/>
            <person name="Qiu G."/>
            <person name="Drautz-Moses D.I."/>
            <person name="Law Y.Y."/>
            <person name="Wuertz S."/>
            <person name="Lauro F.M."/>
            <person name="Huson D.H."/>
            <person name="Williams R.B."/>
        </authorList>
    </citation>
    <scope>NUCLEOTIDE SEQUENCE [LARGE SCALE GENOMIC DNA]</scope>
    <source>
        <strain evidence="1">SSD2</strain>
    </source>
</reference>
<dbReference type="EMBL" id="CP059265">
    <property type="protein sequence ID" value="QLQ32276.1"/>
    <property type="molecule type" value="Genomic_DNA"/>
</dbReference>
<dbReference type="AlphaFoldDB" id="A0A7L6AT21"/>
<name>A0A7L6AT21_9GAMM</name>
<sequence>MLGLSLRGWLEWVEDYAVYLVVKSNASRPEDLQQLLHALRETLDLHGFYIHMNGNNLALLPDPVNKRAAAAEILRRHTAVHGRVPVFGLGIACRIWAFCACAILRPSRRTASWVGNCHERAAGFPRLVSA</sequence>
<evidence type="ECO:0000313" key="1">
    <source>
        <dbReference type="EMBL" id="QLQ32276.1"/>
    </source>
</evidence>
<accession>A0A7L6AT21</accession>
<dbReference type="KEGG" id="this:HZT40_12520"/>
<organism evidence="1 2">
    <name type="scientific">Candidatus Thiothrix singaporensis</name>
    <dbReference type="NCBI Taxonomy" id="2799669"/>
    <lineage>
        <taxon>Bacteria</taxon>
        <taxon>Pseudomonadati</taxon>
        <taxon>Pseudomonadota</taxon>
        <taxon>Gammaproteobacteria</taxon>
        <taxon>Thiotrichales</taxon>
        <taxon>Thiotrichaceae</taxon>
        <taxon>Thiothrix</taxon>
    </lineage>
</organism>
<gene>
    <name evidence="1" type="ORF">HZT40_12520</name>
</gene>
<evidence type="ECO:0000313" key="2">
    <source>
        <dbReference type="Proteomes" id="UP000510621"/>
    </source>
</evidence>
<dbReference type="Proteomes" id="UP000510621">
    <property type="component" value="Chromosome"/>
</dbReference>
<proteinExistence type="predicted"/>